<dbReference type="GO" id="GO:0016297">
    <property type="term" value="F:fatty acyl-[ACP] hydrolase activity"/>
    <property type="evidence" value="ECO:0007669"/>
    <property type="project" value="TreeGrafter"/>
</dbReference>
<dbReference type="PANTHER" id="PTHR31793:SF27">
    <property type="entry name" value="NOVEL THIOESTERASE SUPERFAMILY DOMAIN AND SAPOSIN A-TYPE DOMAIN CONTAINING PROTEIN (0610012H03RIK)"/>
    <property type="match status" value="1"/>
</dbReference>
<reference evidence="3" key="1">
    <citation type="submission" date="2023-04" db="EMBL/GenBank/DDBJ databases">
        <authorList>
            <person name="Vijverberg K."/>
            <person name="Xiong W."/>
            <person name="Schranz E."/>
        </authorList>
    </citation>
    <scope>NUCLEOTIDE SEQUENCE</scope>
</reference>
<keyword evidence="4" id="KW-1185">Reference proteome</keyword>
<organism evidence="3 4">
    <name type="scientific">Lactuca saligna</name>
    <name type="common">Willowleaf lettuce</name>
    <dbReference type="NCBI Taxonomy" id="75948"/>
    <lineage>
        <taxon>Eukaryota</taxon>
        <taxon>Viridiplantae</taxon>
        <taxon>Streptophyta</taxon>
        <taxon>Embryophyta</taxon>
        <taxon>Tracheophyta</taxon>
        <taxon>Spermatophyta</taxon>
        <taxon>Magnoliopsida</taxon>
        <taxon>eudicotyledons</taxon>
        <taxon>Gunneridae</taxon>
        <taxon>Pentapetalae</taxon>
        <taxon>asterids</taxon>
        <taxon>campanulids</taxon>
        <taxon>Asterales</taxon>
        <taxon>Asteraceae</taxon>
        <taxon>Cichorioideae</taxon>
        <taxon>Cichorieae</taxon>
        <taxon>Lactucinae</taxon>
        <taxon>Lactuca</taxon>
    </lineage>
</organism>
<protein>
    <recommendedName>
        <fullName evidence="5">Thioesterase domain-containing protein</fullName>
    </recommendedName>
</protein>
<keyword evidence="2" id="KW-0378">Hydrolase</keyword>
<evidence type="ECO:0000313" key="3">
    <source>
        <dbReference type="EMBL" id="CAI9287841.1"/>
    </source>
</evidence>
<dbReference type="InterPro" id="IPR050563">
    <property type="entry name" value="4-hydroxybenzoyl-CoA_TE"/>
</dbReference>
<dbReference type="PANTHER" id="PTHR31793">
    <property type="entry name" value="4-HYDROXYBENZOYL-COA THIOESTERASE FAMILY MEMBER"/>
    <property type="match status" value="1"/>
</dbReference>
<dbReference type="Pfam" id="PF13279">
    <property type="entry name" value="4HBT_2"/>
    <property type="match status" value="1"/>
</dbReference>
<evidence type="ECO:0000256" key="2">
    <source>
        <dbReference type="ARBA" id="ARBA00022801"/>
    </source>
</evidence>
<accession>A0AA35Z8G0</accession>
<proteinExistence type="inferred from homology"/>
<dbReference type="GO" id="GO:0009507">
    <property type="term" value="C:chloroplast"/>
    <property type="evidence" value="ECO:0007669"/>
    <property type="project" value="TreeGrafter"/>
</dbReference>
<evidence type="ECO:0000256" key="1">
    <source>
        <dbReference type="ARBA" id="ARBA00005953"/>
    </source>
</evidence>
<dbReference type="SUPFAM" id="SSF54637">
    <property type="entry name" value="Thioesterase/thiol ester dehydrase-isomerase"/>
    <property type="match status" value="1"/>
</dbReference>
<dbReference type="CDD" id="cd00586">
    <property type="entry name" value="4HBT"/>
    <property type="match status" value="1"/>
</dbReference>
<comment type="similarity">
    <text evidence="1">Belongs to the 4-hydroxybenzoyl-CoA thioesterase family.</text>
</comment>
<dbReference type="EMBL" id="OX465081">
    <property type="protein sequence ID" value="CAI9287841.1"/>
    <property type="molecule type" value="Genomic_DNA"/>
</dbReference>
<evidence type="ECO:0008006" key="5">
    <source>
        <dbReference type="Google" id="ProtNLM"/>
    </source>
</evidence>
<gene>
    <name evidence="3" type="ORF">LSALG_LOCUS27178</name>
</gene>
<sequence length="208" mass="23570">MIKTQSQAIFSQGHVIIPTSRVKTSSAVGLHLPSSNVHLLRRTNNRRLPTPIRSSANFSFDLKGGKGMSQFHEIQLRVNDYELDRYGVVNNAIFANYCQHARRELLQKIGINIDTIAETGNAIALSDLSLKFLGPLKIGDRFTMRVRISHTSAARVYFQHLITKIPDEEPILEARSTLVWLDKNYRPIRVPPEVRSKVAQFVLHDVES</sequence>
<evidence type="ECO:0000313" key="4">
    <source>
        <dbReference type="Proteomes" id="UP001177003"/>
    </source>
</evidence>
<name>A0AA35Z8G0_LACSI</name>
<dbReference type="AlphaFoldDB" id="A0AA35Z8G0"/>
<dbReference type="InterPro" id="IPR029069">
    <property type="entry name" value="HotDog_dom_sf"/>
</dbReference>
<dbReference type="Proteomes" id="UP001177003">
    <property type="component" value="Chromosome 5"/>
</dbReference>
<dbReference type="Gene3D" id="3.10.129.10">
    <property type="entry name" value="Hotdog Thioesterase"/>
    <property type="match status" value="1"/>
</dbReference>